<evidence type="ECO:0000313" key="10">
    <source>
        <dbReference type="Proteomes" id="UP000194309"/>
    </source>
</evidence>
<name>A0A1X9SQR7_9BACT</name>
<dbReference type="GO" id="GO:0005384">
    <property type="term" value="F:manganese ion transmembrane transporter activity"/>
    <property type="evidence" value="ECO:0007669"/>
    <property type="project" value="UniProtKB-UniRule"/>
</dbReference>
<dbReference type="EMBL" id="CP018788">
    <property type="protein sequence ID" value="ARQ98567.1"/>
    <property type="molecule type" value="Genomic_DNA"/>
</dbReference>
<accession>A0A1X9SQR7</accession>
<dbReference type="KEGG" id="cdev:CIGN_0257"/>
<evidence type="ECO:0000256" key="2">
    <source>
        <dbReference type="ARBA" id="ARBA00022475"/>
    </source>
</evidence>
<reference evidence="9 10" key="1">
    <citation type="journal article" date="2017" name="Genome Biol. Evol.">
        <title>Comparative Genomic Analysis Identifies a Campylobacter Clade Deficient in Selenium Metabolism.</title>
        <authorList>
            <person name="Miller W.G."/>
            <person name="Yee E."/>
            <person name="Lopes B.S."/>
            <person name="Chapman M.H."/>
            <person name="Huynh S."/>
            <person name="Bono J.L."/>
            <person name="Parker C.T."/>
            <person name="Strachan N.J.C."/>
            <person name="Forbes K.J."/>
        </authorList>
    </citation>
    <scope>NUCLEOTIDE SEQUENCE [LARGE SCALE GENOMIC DNA]</scope>
    <source>
        <strain evidence="9 10">NCTC 13003</strain>
    </source>
</reference>
<evidence type="ECO:0000256" key="4">
    <source>
        <dbReference type="ARBA" id="ARBA00022989"/>
    </source>
</evidence>
<feature type="transmembrane region" description="Helical" evidence="8">
    <location>
        <begin position="102"/>
        <end position="120"/>
    </location>
</feature>
<keyword evidence="6 8" id="KW-0472">Membrane</keyword>
<sequence length="185" mass="19951">MELLLLAVALSMDSAALSIANGARCGKLNLFKISKIAFIYGFFQALMLLIGYFLGLEFIKYVEAIDHYIAFFILFVLGAKMIKDSREEEDLECSIDLSLKLLIIGAIATSIDALAIGVALSFEGGSIAVSSIVVGLVCFAICIVAVYIGKYLGEALEKKALILGGVILIIIGFKILLTHIFYLDA</sequence>
<dbReference type="PANTHER" id="PTHR35529:SF1">
    <property type="entry name" value="MANGANESE EFFLUX PUMP MNTP-RELATED"/>
    <property type="match status" value="1"/>
</dbReference>
<dbReference type="Proteomes" id="UP000194309">
    <property type="component" value="Chromosome"/>
</dbReference>
<comment type="similarity">
    <text evidence="8">Belongs to the MntP (TC 9.B.29) family.</text>
</comment>
<feature type="transmembrane region" description="Helical" evidence="8">
    <location>
        <begin position="127"/>
        <end position="148"/>
    </location>
</feature>
<keyword evidence="5 8" id="KW-0406">Ion transport</keyword>
<dbReference type="InterPro" id="IPR022929">
    <property type="entry name" value="Put_MntP"/>
</dbReference>
<keyword evidence="10" id="KW-1185">Reference proteome</keyword>
<comment type="function">
    <text evidence="8">Probably functions as a manganese efflux pump.</text>
</comment>
<keyword evidence="2 8" id="KW-1003">Cell membrane</keyword>
<evidence type="ECO:0000256" key="8">
    <source>
        <dbReference type="HAMAP-Rule" id="MF_01521"/>
    </source>
</evidence>
<evidence type="ECO:0000256" key="5">
    <source>
        <dbReference type="ARBA" id="ARBA00023065"/>
    </source>
</evidence>
<keyword evidence="7 8" id="KW-0464">Manganese</keyword>
<feature type="transmembrane region" description="Helical" evidence="8">
    <location>
        <begin position="160"/>
        <end position="183"/>
    </location>
</feature>
<gene>
    <name evidence="8" type="primary">mntP</name>
    <name evidence="9" type="ORF">CIGN_0257</name>
</gene>
<organism evidence="9 10">
    <name type="scientific">Campylobacter devanensis</name>
    <dbReference type="NCBI Taxonomy" id="3161138"/>
    <lineage>
        <taxon>Bacteria</taxon>
        <taxon>Pseudomonadati</taxon>
        <taxon>Campylobacterota</taxon>
        <taxon>Epsilonproteobacteria</taxon>
        <taxon>Campylobacterales</taxon>
        <taxon>Campylobacteraceae</taxon>
        <taxon>Campylobacter</taxon>
    </lineage>
</organism>
<dbReference type="PANTHER" id="PTHR35529">
    <property type="entry name" value="MANGANESE EFFLUX PUMP MNTP-RELATED"/>
    <property type="match status" value="1"/>
</dbReference>
<evidence type="ECO:0000313" key="9">
    <source>
        <dbReference type="EMBL" id="ARQ98567.1"/>
    </source>
</evidence>
<feature type="transmembrane region" description="Helical" evidence="8">
    <location>
        <begin position="65"/>
        <end position="82"/>
    </location>
</feature>
<protein>
    <recommendedName>
        <fullName evidence="8">Putative manganese efflux pump MntP</fullName>
    </recommendedName>
</protein>
<evidence type="ECO:0000256" key="3">
    <source>
        <dbReference type="ARBA" id="ARBA00022692"/>
    </source>
</evidence>
<comment type="subcellular location">
    <subcellularLocation>
        <location evidence="8">Cell membrane</location>
        <topology evidence="8">Multi-pass membrane protein</topology>
    </subcellularLocation>
</comment>
<evidence type="ECO:0000256" key="1">
    <source>
        <dbReference type="ARBA" id="ARBA00022448"/>
    </source>
</evidence>
<keyword evidence="4 8" id="KW-1133">Transmembrane helix</keyword>
<keyword evidence="3 8" id="KW-0812">Transmembrane</keyword>
<evidence type="ECO:0000256" key="6">
    <source>
        <dbReference type="ARBA" id="ARBA00023136"/>
    </source>
</evidence>
<keyword evidence="1 8" id="KW-0813">Transport</keyword>
<dbReference type="STRING" id="1660064.CIGN_0257"/>
<dbReference type="Pfam" id="PF02659">
    <property type="entry name" value="Mntp"/>
    <property type="match status" value="1"/>
</dbReference>
<evidence type="ECO:0000256" key="7">
    <source>
        <dbReference type="ARBA" id="ARBA00023211"/>
    </source>
</evidence>
<dbReference type="AlphaFoldDB" id="A0A1X9SQR7"/>
<dbReference type="HAMAP" id="MF_01521">
    <property type="entry name" value="MntP_pump"/>
    <property type="match status" value="1"/>
</dbReference>
<dbReference type="OrthoDB" id="9811590at2"/>
<feature type="transmembrane region" description="Helical" evidence="8">
    <location>
        <begin position="38"/>
        <end position="58"/>
    </location>
</feature>
<proteinExistence type="inferred from homology"/>
<dbReference type="InterPro" id="IPR003810">
    <property type="entry name" value="Mntp/YtaF"/>
</dbReference>
<dbReference type="GO" id="GO:0005886">
    <property type="term" value="C:plasma membrane"/>
    <property type="evidence" value="ECO:0007669"/>
    <property type="project" value="UniProtKB-SubCell"/>
</dbReference>